<accession>A0AAN7WN28</accession>
<reference evidence="2" key="1">
    <citation type="submission" date="2023-08" db="EMBL/GenBank/DDBJ databases">
        <title>Black Yeasts Isolated from many extreme environments.</title>
        <authorList>
            <person name="Coleine C."/>
            <person name="Stajich J.E."/>
            <person name="Selbmann L."/>
        </authorList>
    </citation>
    <scope>NUCLEOTIDE SEQUENCE</scope>
    <source>
        <strain evidence="2">CCFEE 5810</strain>
    </source>
</reference>
<organism evidence="2 3">
    <name type="scientific">Elasticomyces elasticus</name>
    <dbReference type="NCBI Taxonomy" id="574655"/>
    <lineage>
        <taxon>Eukaryota</taxon>
        <taxon>Fungi</taxon>
        <taxon>Dikarya</taxon>
        <taxon>Ascomycota</taxon>
        <taxon>Pezizomycotina</taxon>
        <taxon>Dothideomycetes</taxon>
        <taxon>Dothideomycetidae</taxon>
        <taxon>Mycosphaerellales</taxon>
        <taxon>Teratosphaeriaceae</taxon>
        <taxon>Elasticomyces</taxon>
    </lineage>
</organism>
<comment type="caution">
    <text evidence="2">The sequence shown here is derived from an EMBL/GenBank/DDBJ whole genome shotgun (WGS) entry which is preliminary data.</text>
</comment>
<name>A0AAN7WN28_9PEZI</name>
<dbReference type="EMBL" id="JAVRQU010000005">
    <property type="protein sequence ID" value="KAK5702856.1"/>
    <property type="molecule type" value="Genomic_DNA"/>
</dbReference>
<evidence type="ECO:0000313" key="3">
    <source>
        <dbReference type="Proteomes" id="UP001310594"/>
    </source>
</evidence>
<dbReference type="Proteomes" id="UP001310594">
    <property type="component" value="Unassembled WGS sequence"/>
</dbReference>
<feature type="region of interest" description="Disordered" evidence="1">
    <location>
        <begin position="150"/>
        <end position="180"/>
    </location>
</feature>
<evidence type="ECO:0000313" key="2">
    <source>
        <dbReference type="EMBL" id="KAK5702856.1"/>
    </source>
</evidence>
<gene>
    <name evidence="2" type="ORF">LTR97_003802</name>
</gene>
<evidence type="ECO:0000256" key="1">
    <source>
        <dbReference type="SAM" id="MobiDB-lite"/>
    </source>
</evidence>
<sequence length="180" mass="20546">MADSMLQHILRPIPDLESLPQPKDREERAKIIISNLEQHNQDVRASMLAEAREKLTAMRADEDTNMNDTPDVQNPAVADHSRFVANMNAPHTDGSRDPCLLHGALPDADESITQAPVPTEVRVAQEVLQRVDNYDRHARQTRDYYVTALERYQRNRSDPEPVQTNKAHIEAARDPRRRPT</sequence>
<dbReference type="AlphaFoldDB" id="A0AAN7WN28"/>
<proteinExistence type="predicted"/>
<protein>
    <submittedName>
        <fullName evidence="2">Uncharacterized protein</fullName>
    </submittedName>
</protein>